<comment type="caution">
    <text evidence="2">The sequence shown here is derived from an EMBL/GenBank/DDBJ whole genome shotgun (WGS) entry which is preliminary data.</text>
</comment>
<organism evidence="2 3">
    <name type="scientific">Colletotrichum plurivorum</name>
    <dbReference type="NCBI Taxonomy" id="2175906"/>
    <lineage>
        <taxon>Eukaryota</taxon>
        <taxon>Fungi</taxon>
        <taxon>Dikarya</taxon>
        <taxon>Ascomycota</taxon>
        <taxon>Pezizomycotina</taxon>
        <taxon>Sordariomycetes</taxon>
        <taxon>Hypocreomycetidae</taxon>
        <taxon>Glomerellales</taxon>
        <taxon>Glomerellaceae</taxon>
        <taxon>Colletotrichum</taxon>
        <taxon>Colletotrichum orchidearum species complex</taxon>
    </lineage>
</organism>
<protein>
    <submittedName>
        <fullName evidence="2">Uncharacterized protein</fullName>
    </submittedName>
</protein>
<dbReference type="EMBL" id="WIGO01000223">
    <property type="protein sequence ID" value="KAF6822990.1"/>
    <property type="molecule type" value="Genomic_DNA"/>
</dbReference>
<proteinExistence type="predicted"/>
<accession>A0A8H6K205</accession>
<feature type="region of interest" description="Disordered" evidence="1">
    <location>
        <begin position="217"/>
        <end position="255"/>
    </location>
</feature>
<evidence type="ECO:0000313" key="3">
    <source>
        <dbReference type="Proteomes" id="UP000654918"/>
    </source>
</evidence>
<evidence type="ECO:0000313" key="2">
    <source>
        <dbReference type="EMBL" id="KAF6822990.1"/>
    </source>
</evidence>
<keyword evidence="3" id="KW-1185">Reference proteome</keyword>
<name>A0A8H6K205_9PEZI</name>
<gene>
    <name evidence="2" type="ORF">CPLU01_11671</name>
</gene>
<reference evidence="2" key="1">
    <citation type="journal article" date="2020" name="Phytopathology">
        <title>Genome Sequence Resources of Colletotrichum truncatum, C. plurivorum, C. musicola, and C. sojae: Four Species Pathogenic to Soybean (Glycine max).</title>
        <authorList>
            <person name="Rogerio F."/>
            <person name="Boufleur T.R."/>
            <person name="Ciampi-Guillardi M."/>
            <person name="Sukno S.A."/>
            <person name="Thon M.R."/>
            <person name="Massola Junior N.S."/>
            <person name="Baroncelli R."/>
        </authorList>
    </citation>
    <scope>NUCLEOTIDE SEQUENCE</scope>
    <source>
        <strain evidence="2">LFN00145</strain>
    </source>
</reference>
<dbReference type="Proteomes" id="UP000654918">
    <property type="component" value="Unassembled WGS sequence"/>
</dbReference>
<sequence length="281" mass="30164">MEPPKVVVDVGCGISAPPWSPARRVLSNPCAAAKDLPGYAAISLTPWRSLPFCSSRSDGTAASTQPGALSSASVSALHRPDQARLLFLLLPLLRRRRLFVPPMPILCMDNPGSAASTSVLFASFFGMPTFGTPLALTTWNLVRDGQDVRSLEPTPQLPSRLAVHHQRPLVCIPWLVPHGSCPKGRQLGEGPLAGVFSLLACRSRLLTLDGSSALLESPMPEPKSRGPSHLAAISRTDGHEEKYKSPSRHSTEYPAVTSTECDVRARVLSARDTRLGPDVAR</sequence>
<dbReference type="AlphaFoldDB" id="A0A8H6K205"/>
<evidence type="ECO:0000256" key="1">
    <source>
        <dbReference type="SAM" id="MobiDB-lite"/>
    </source>
</evidence>